<keyword evidence="4" id="KW-1185">Reference proteome</keyword>
<dbReference type="PANTHER" id="PTHR34048">
    <property type="entry name" value="LOW-DENSITY RECEPTOR-LIKE PROTEIN"/>
    <property type="match status" value="1"/>
</dbReference>
<evidence type="ECO:0008006" key="5">
    <source>
        <dbReference type="Google" id="ProtNLM"/>
    </source>
</evidence>
<organism evidence="3 4">
    <name type="scientific">Cyanobacterium stanieri (strain ATCC 29140 / PCC 7202)</name>
    <dbReference type="NCBI Taxonomy" id="292563"/>
    <lineage>
        <taxon>Bacteria</taxon>
        <taxon>Bacillati</taxon>
        <taxon>Cyanobacteriota</taxon>
        <taxon>Cyanophyceae</taxon>
        <taxon>Oscillatoriophycideae</taxon>
        <taxon>Chroococcales</taxon>
        <taxon>Geminocystaceae</taxon>
        <taxon>Cyanobacterium</taxon>
    </lineage>
</organism>
<keyword evidence="2" id="KW-1133">Transmembrane helix</keyword>
<evidence type="ECO:0000256" key="1">
    <source>
        <dbReference type="SAM" id="Coils"/>
    </source>
</evidence>
<gene>
    <name evidence="3" type="ordered locus">Cyast_0192</name>
</gene>
<feature type="coiled-coil region" evidence="1">
    <location>
        <begin position="69"/>
        <end position="96"/>
    </location>
</feature>
<protein>
    <recommendedName>
        <fullName evidence="5">Gas vesicle protein</fullName>
    </recommendedName>
</protein>
<feature type="transmembrane region" description="Helical" evidence="2">
    <location>
        <begin position="21"/>
        <end position="43"/>
    </location>
</feature>
<evidence type="ECO:0000313" key="3">
    <source>
        <dbReference type="EMBL" id="AFZ46174.1"/>
    </source>
</evidence>
<dbReference type="InterPro" id="IPR040377">
    <property type="entry name" value="Ssl2009-like"/>
</dbReference>
<dbReference type="Proteomes" id="UP000010483">
    <property type="component" value="Chromosome"/>
</dbReference>
<dbReference type="PATRIC" id="fig|292563.3.peg.203"/>
<accession>K9YH64</accession>
<dbReference type="AlphaFoldDB" id="K9YH64"/>
<dbReference type="STRING" id="292563.Cyast_0192"/>
<proteinExistence type="predicted"/>
<sequence>MEGEQIFKIGNNHIMSEKDNFAGGFLLGTIIGGVVGGVIGAIASKKVSQLGQNADNEPNFNSNGFLNNNENIETARMSLEEKINQLNHAIDDVRVTLIKNSELEAERN</sequence>
<evidence type="ECO:0000256" key="2">
    <source>
        <dbReference type="SAM" id="Phobius"/>
    </source>
</evidence>
<keyword evidence="1" id="KW-0175">Coiled coil</keyword>
<keyword evidence="2" id="KW-0812">Transmembrane</keyword>
<dbReference type="EMBL" id="CP003940">
    <property type="protein sequence ID" value="AFZ46174.1"/>
    <property type="molecule type" value="Genomic_DNA"/>
</dbReference>
<evidence type="ECO:0000313" key="4">
    <source>
        <dbReference type="Proteomes" id="UP000010483"/>
    </source>
</evidence>
<dbReference type="BioCyc" id="CSTA292563:G1353-193-MONOMER"/>
<name>K9YH64_CYASC</name>
<dbReference type="KEGG" id="csn:Cyast_0192"/>
<dbReference type="eggNOG" id="ENOG5032ZAD">
    <property type="taxonomic scope" value="Bacteria"/>
</dbReference>
<dbReference type="PANTHER" id="PTHR34048:SF5">
    <property type="entry name" value="INNER MEMBRANE LOCALIZED PROTEIN"/>
    <property type="match status" value="1"/>
</dbReference>
<keyword evidence="2" id="KW-0472">Membrane</keyword>
<dbReference type="HOGENOM" id="CLU_167416_0_0_3"/>
<reference evidence="4" key="1">
    <citation type="journal article" date="2013" name="Proc. Natl. Acad. Sci. U.S.A.">
        <title>Improving the coverage of the cyanobacterial phylum using diversity-driven genome sequencing.</title>
        <authorList>
            <person name="Shih P.M."/>
            <person name="Wu D."/>
            <person name="Latifi A."/>
            <person name="Axen S.D."/>
            <person name="Fewer D.P."/>
            <person name="Talla E."/>
            <person name="Calteau A."/>
            <person name="Cai F."/>
            <person name="Tandeau de Marsac N."/>
            <person name="Rippka R."/>
            <person name="Herdman M."/>
            <person name="Sivonen K."/>
            <person name="Coursin T."/>
            <person name="Laurent T."/>
            <person name="Goodwin L."/>
            <person name="Nolan M."/>
            <person name="Davenport K.W."/>
            <person name="Han C.S."/>
            <person name="Rubin E.M."/>
            <person name="Eisen J.A."/>
            <person name="Woyke T."/>
            <person name="Gugger M."/>
            <person name="Kerfeld C.A."/>
        </authorList>
    </citation>
    <scope>NUCLEOTIDE SEQUENCE [LARGE SCALE GENOMIC DNA]</scope>
    <source>
        <strain evidence="4">ATCC 29140 / PCC 7202</strain>
    </source>
</reference>